<feature type="compositionally biased region" description="Basic and acidic residues" evidence="2">
    <location>
        <begin position="58"/>
        <end position="71"/>
    </location>
</feature>
<dbReference type="Proteomes" id="UP000433483">
    <property type="component" value="Unassembled WGS sequence"/>
</dbReference>
<evidence type="ECO:0000313" key="7">
    <source>
        <dbReference type="EMBL" id="KAE9186963.1"/>
    </source>
</evidence>
<organism evidence="4 10">
    <name type="scientific">Phytophthora fragariae</name>
    <dbReference type="NCBI Taxonomy" id="53985"/>
    <lineage>
        <taxon>Eukaryota</taxon>
        <taxon>Sar</taxon>
        <taxon>Stramenopiles</taxon>
        <taxon>Oomycota</taxon>
        <taxon>Peronosporomycetes</taxon>
        <taxon>Peronosporales</taxon>
        <taxon>Peronosporaceae</taxon>
        <taxon>Phytophthora</taxon>
    </lineage>
</organism>
<dbReference type="Pfam" id="PF22936">
    <property type="entry name" value="Pol_BBD"/>
    <property type="match status" value="1"/>
</dbReference>
<dbReference type="Proteomes" id="UP000429523">
    <property type="component" value="Unassembled WGS sequence"/>
</dbReference>
<evidence type="ECO:0000313" key="12">
    <source>
        <dbReference type="Proteomes" id="UP000437068"/>
    </source>
</evidence>
<proteinExistence type="predicted"/>
<evidence type="ECO:0000313" key="9">
    <source>
        <dbReference type="EMBL" id="KAE9280278.1"/>
    </source>
</evidence>
<dbReference type="AlphaFoldDB" id="A0A6A3DQJ0"/>
<evidence type="ECO:0000313" key="4">
    <source>
        <dbReference type="EMBL" id="KAE8924162.1"/>
    </source>
</evidence>
<evidence type="ECO:0000313" key="8">
    <source>
        <dbReference type="EMBL" id="KAE9229123.1"/>
    </source>
</evidence>
<dbReference type="EMBL" id="QXGD01000675">
    <property type="protein sequence ID" value="KAE9229123.1"/>
    <property type="molecule type" value="Genomic_DNA"/>
</dbReference>
<dbReference type="EMBL" id="QXGF01002574">
    <property type="protein sequence ID" value="KAE8924162.1"/>
    <property type="molecule type" value="Genomic_DNA"/>
</dbReference>
<feature type="compositionally biased region" description="Basic and acidic residues" evidence="2">
    <location>
        <begin position="101"/>
        <end position="111"/>
    </location>
</feature>
<accession>A0A6A3DQJ0</accession>
<dbReference type="Proteomes" id="UP000437068">
    <property type="component" value="Unassembled WGS sequence"/>
</dbReference>
<dbReference type="InterPro" id="IPR001584">
    <property type="entry name" value="Integrase_cat-core"/>
</dbReference>
<dbReference type="EMBL" id="QXGB01001690">
    <property type="protein sequence ID" value="KAE9186963.1"/>
    <property type="molecule type" value="Genomic_DNA"/>
</dbReference>
<dbReference type="EMBL" id="QXGA01000580">
    <property type="protein sequence ID" value="KAE9143927.1"/>
    <property type="molecule type" value="Genomic_DNA"/>
</dbReference>
<feature type="region of interest" description="Disordered" evidence="2">
    <location>
        <begin position="172"/>
        <end position="196"/>
    </location>
</feature>
<protein>
    <recommendedName>
        <fullName evidence="3">Integrase catalytic domain-containing protein</fullName>
    </recommendedName>
</protein>
<evidence type="ECO:0000313" key="11">
    <source>
        <dbReference type="Proteomes" id="UP000433483"/>
    </source>
</evidence>
<dbReference type="InterPro" id="IPR039537">
    <property type="entry name" value="Retrotran_Ty1/copia-like"/>
</dbReference>
<dbReference type="OrthoDB" id="111524at2759"/>
<dbReference type="InterPro" id="IPR012337">
    <property type="entry name" value="RNaseH-like_sf"/>
</dbReference>
<dbReference type="Gene3D" id="3.30.420.10">
    <property type="entry name" value="Ribonuclease H-like superfamily/Ribonuclease H"/>
    <property type="match status" value="1"/>
</dbReference>
<evidence type="ECO:0000313" key="13">
    <source>
        <dbReference type="Proteomes" id="UP000440367"/>
    </source>
</evidence>
<keyword evidence="1" id="KW-0378">Hydrolase</keyword>
<evidence type="ECO:0000313" key="15">
    <source>
        <dbReference type="Proteomes" id="UP000441208"/>
    </source>
</evidence>
<dbReference type="InterPro" id="IPR054722">
    <property type="entry name" value="PolX-like_BBD"/>
</dbReference>
<dbReference type="PANTHER" id="PTHR42648:SF28">
    <property type="entry name" value="TRANSPOSON-ENCODED PROTEIN WITH RIBONUCLEASE H-LIKE AND RETROVIRUS ZINC FINGER-LIKE DOMAINS"/>
    <property type="match status" value="1"/>
</dbReference>
<dbReference type="Proteomes" id="UP000440732">
    <property type="component" value="Unassembled WGS sequence"/>
</dbReference>
<feature type="compositionally biased region" description="Polar residues" evidence="2">
    <location>
        <begin position="72"/>
        <end position="89"/>
    </location>
</feature>
<keyword evidence="11" id="KW-1185">Reference proteome</keyword>
<dbReference type="SUPFAM" id="SSF53098">
    <property type="entry name" value="Ribonuclease H-like"/>
    <property type="match status" value="1"/>
</dbReference>
<comment type="caution">
    <text evidence="4">The sequence shown here is derived from an EMBL/GenBank/DDBJ whole genome shotgun (WGS) entry which is preliminary data.</text>
</comment>
<gene>
    <name evidence="9" type="ORF">PF001_g24314</name>
    <name evidence="8" type="ORF">PF002_g13399</name>
    <name evidence="7" type="ORF">PF005_g20643</name>
    <name evidence="6" type="ORF">PF006_g11099</name>
    <name evidence="5" type="ORF">PF007_g25679</name>
    <name evidence="4" type="ORF">PF009_g25609</name>
</gene>
<evidence type="ECO:0000256" key="2">
    <source>
        <dbReference type="SAM" id="MobiDB-lite"/>
    </source>
</evidence>
<evidence type="ECO:0000259" key="3">
    <source>
        <dbReference type="PROSITE" id="PS50994"/>
    </source>
</evidence>
<dbReference type="GO" id="GO:0008233">
    <property type="term" value="F:peptidase activity"/>
    <property type="evidence" value="ECO:0007669"/>
    <property type="project" value="UniProtKB-KW"/>
</dbReference>
<sequence>MTDALEGGKRLHSNARHALVAFVRNAYPKHADFLETKVNLECDGPETELKAAVSVLSRKAESDGRLPDKTNVKQAASTAQAPKSESKLFQRTHASRHNSTKKPESSKKRAAEANATIVERKKRPKNTNISSTKSGIICCECGGTGHAQASHQKFLTRQVKAKVDDDAGANALITNEDSDQDEGVAEGDDDEGDDESSLGVRWSPILLDSGASHHLTGQLNSLTNTKKTKSLVIRVADGRTVVAQLKGKMTIKAVVDDGAGSCVVQDFNLENVYYVPNFSKTLVSVSTLIHSNHEIVFTASGCTVFRGSRRRVACVARDVNDVYPMVTEEQARTDDELTCAGLATLGTDLGTWHRRYGHIGLKTLKAMAKNKVVKGLHIAKGAKPPMGVVCALTKAIEPAPPKKRTSSDEDADGVVHADLSGPVAKSREGYRYFMVVSWCSFLQAYPLKKKSEATLKTKAFLRLIDHQAAVPASEIKVVRTDGGTEFLNKDFRRLMQLEGISHEHTAGYSSLQNGVAERAIRTVTKMASAILTDSGLLHSMWVDALLHAVFLRNRIPKRGESITPYEKLFKRRPDDSKIPIFGQAVMCRMPEEIRSKYQRFTNTRGELGAFVGCTD</sequence>
<feature type="compositionally biased region" description="Acidic residues" evidence="2">
    <location>
        <begin position="176"/>
        <end position="196"/>
    </location>
</feature>
<evidence type="ECO:0000256" key="1">
    <source>
        <dbReference type="ARBA" id="ARBA00022670"/>
    </source>
</evidence>
<feature type="domain" description="Integrase catalytic" evidence="3">
    <location>
        <begin position="396"/>
        <end position="572"/>
    </location>
</feature>
<dbReference type="Proteomes" id="UP000440367">
    <property type="component" value="Unassembled WGS sequence"/>
</dbReference>
<evidence type="ECO:0000313" key="10">
    <source>
        <dbReference type="Proteomes" id="UP000429523"/>
    </source>
</evidence>
<evidence type="ECO:0000313" key="5">
    <source>
        <dbReference type="EMBL" id="KAE9073773.1"/>
    </source>
</evidence>
<dbReference type="Proteomes" id="UP000441208">
    <property type="component" value="Unassembled WGS sequence"/>
</dbReference>
<dbReference type="PROSITE" id="PS50994">
    <property type="entry name" value="INTEGRASE"/>
    <property type="match status" value="1"/>
</dbReference>
<dbReference type="GO" id="GO:0006508">
    <property type="term" value="P:proteolysis"/>
    <property type="evidence" value="ECO:0007669"/>
    <property type="project" value="UniProtKB-KW"/>
</dbReference>
<dbReference type="PANTHER" id="PTHR42648">
    <property type="entry name" value="TRANSPOSASE, PUTATIVE-RELATED"/>
    <property type="match status" value="1"/>
</dbReference>
<dbReference type="EMBL" id="QXGE01002642">
    <property type="protein sequence ID" value="KAE9280278.1"/>
    <property type="molecule type" value="Genomic_DNA"/>
</dbReference>
<dbReference type="InterPro" id="IPR036397">
    <property type="entry name" value="RNaseH_sf"/>
</dbReference>
<dbReference type="GO" id="GO:0015074">
    <property type="term" value="P:DNA integration"/>
    <property type="evidence" value="ECO:0007669"/>
    <property type="project" value="InterPro"/>
</dbReference>
<keyword evidence="1" id="KW-0645">Protease</keyword>
<evidence type="ECO:0000313" key="14">
    <source>
        <dbReference type="Proteomes" id="UP000440732"/>
    </source>
</evidence>
<name>A0A6A3DQJ0_9STRA</name>
<reference evidence="10 11" key="1">
    <citation type="submission" date="2018-08" db="EMBL/GenBank/DDBJ databases">
        <title>Genomic investigation of the strawberry pathogen Phytophthora fragariae indicates pathogenicity is determined by transcriptional variation in three key races.</title>
        <authorList>
            <person name="Adams T.M."/>
            <person name="Armitage A.D."/>
            <person name="Sobczyk M.K."/>
            <person name="Bates H.J."/>
            <person name="Dunwell J.M."/>
            <person name="Nellist C.F."/>
            <person name="Harrison R.J."/>
        </authorList>
    </citation>
    <scope>NUCLEOTIDE SEQUENCE [LARGE SCALE GENOMIC DNA]</scope>
    <source>
        <strain evidence="9 12">A4</strain>
        <strain evidence="8 13">BC-1</strain>
        <strain evidence="7 11">NOV-27</strain>
        <strain evidence="6 14">NOV-5</strain>
        <strain evidence="5 15">NOV-71</strain>
        <strain evidence="4 10">NOV-9</strain>
    </source>
</reference>
<dbReference type="EMBL" id="QXFZ01002787">
    <property type="protein sequence ID" value="KAE9073773.1"/>
    <property type="molecule type" value="Genomic_DNA"/>
</dbReference>
<feature type="region of interest" description="Disordered" evidence="2">
    <location>
        <begin position="58"/>
        <end position="129"/>
    </location>
</feature>
<dbReference type="GO" id="GO:0003676">
    <property type="term" value="F:nucleic acid binding"/>
    <property type="evidence" value="ECO:0007669"/>
    <property type="project" value="InterPro"/>
</dbReference>
<evidence type="ECO:0000313" key="6">
    <source>
        <dbReference type="EMBL" id="KAE9143927.1"/>
    </source>
</evidence>